<name>A0A5C7SL30_THASP</name>
<dbReference type="Proteomes" id="UP000321192">
    <property type="component" value="Unassembled WGS sequence"/>
</dbReference>
<accession>A0A5C7SL30</accession>
<evidence type="ECO:0000313" key="2">
    <source>
        <dbReference type="EMBL" id="TXH84129.1"/>
    </source>
</evidence>
<protein>
    <recommendedName>
        <fullName evidence="4">VCBS repeat-containing protein</fullName>
    </recommendedName>
</protein>
<comment type="caution">
    <text evidence="2">The sequence shown here is derived from an EMBL/GenBank/DDBJ whole genome shotgun (WGS) entry which is preliminary data.</text>
</comment>
<proteinExistence type="predicted"/>
<evidence type="ECO:0008006" key="4">
    <source>
        <dbReference type="Google" id="ProtNLM"/>
    </source>
</evidence>
<feature type="region of interest" description="Disordered" evidence="1">
    <location>
        <begin position="107"/>
        <end position="126"/>
    </location>
</feature>
<gene>
    <name evidence="2" type="ORF">E6Q80_12270</name>
</gene>
<dbReference type="PANTHER" id="PTHR39431">
    <property type="entry name" value="FRPA/C-RELATED PROTEIN"/>
    <property type="match status" value="1"/>
</dbReference>
<dbReference type="RefSeq" id="WP_276658922.1">
    <property type="nucleotide sequence ID" value="NZ_SSFD01000189.1"/>
</dbReference>
<evidence type="ECO:0000313" key="3">
    <source>
        <dbReference type="Proteomes" id="UP000321192"/>
    </source>
</evidence>
<organism evidence="2 3">
    <name type="scientific">Thauera aminoaromatica</name>
    <dbReference type="NCBI Taxonomy" id="164330"/>
    <lineage>
        <taxon>Bacteria</taxon>
        <taxon>Pseudomonadati</taxon>
        <taxon>Pseudomonadota</taxon>
        <taxon>Betaproteobacteria</taxon>
        <taxon>Rhodocyclales</taxon>
        <taxon>Zoogloeaceae</taxon>
        <taxon>Thauera</taxon>
    </lineage>
</organism>
<sequence length="351" mass="37138">MKVTASSVELQSSHRFAQSLETRERLEVWRGTRDSGSAAESTQPPVVALSAAGQNALAAESATAAVDAVAEEAVEDDPRLAMLIRMIEFLTGEPVRRFSMRDLQSADAAEPGYETGANPGTSGQAGARRAGFGLEYDFSSRFSETETIAFGAAGVVRTADGAEIRFELGFEMSRSYTESVAVSVRAGDQRLKDPLVLDFGGPAAALSEVRFDFDLDSDGTREKLPLVSGSGFLAFDRNANGRIDDGRELFGPASGDGFSELARLDDDANGWIDEADAAWSQLRVWRPDAAGKGSVRSLSEAGVGALHLGRVATPFSLKGAANDTQGVMRASGVYLREDGGVGTLSQVDLKV</sequence>
<dbReference type="AlphaFoldDB" id="A0A5C7SL30"/>
<reference evidence="2 3" key="1">
    <citation type="submission" date="2018-09" db="EMBL/GenBank/DDBJ databases">
        <title>Metagenome Assembled Genomes from an Advanced Water Purification Facility.</title>
        <authorList>
            <person name="Stamps B.W."/>
            <person name="Spear J.R."/>
        </authorList>
    </citation>
    <scope>NUCLEOTIDE SEQUENCE [LARGE SCALE GENOMIC DNA]</scope>
    <source>
        <strain evidence="2">Bin_27_1</strain>
    </source>
</reference>
<dbReference type="PANTHER" id="PTHR39431:SF1">
    <property type="entry name" value="FRPA_C-RELATED PROTEIN"/>
    <property type="match status" value="1"/>
</dbReference>
<dbReference type="EMBL" id="SSFD01000189">
    <property type="protein sequence ID" value="TXH84129.1"/>
    <property type="molecule type" value="Genomic_DNA"/>
</dbReference>
<evidence type="ECO:0000256" key="1">
    <source>
        <dbReference type="SAM" id="MobiDB-lite"/>
    </source>
</evidence>